<reference evidence="1 2" key="1">
    <citation type="submission" date="2017-10" db="EMBL/GenBank/DDBJ databases">
        <title>Development of genomic resources for the powdery mildew, Erysiphe pulchra.</title>
        <authorList>
            <person name="Wadl P.A."/>
            <person name="Mack B.M."/>
            <person name="Moore G."/>
            <person name="Beltz S.B."/>
        </authorList>
    </citation>
    <scope>NUCLEOTIDE SEQUENCE [LARGE SCALE GENOMIC DNA]</scope>
    <source>
        <strain evidence="1">Cflorida</strain>
    </source>
</reference>
<protein>
    <submittedName>
        <fullName evidence="1">Uncharacterized protein</fullName>
    </submittedName>
</protein>
<dbReference type="Proteomes" id="UP000237438">
    <property type="component" value="Unassembled WGS sequence"/>
</dbReference>
<dbReference type="AlphaFoldDB" id="A0A2S4PLY1"/>
<accession>A0A2S4PLY1</accession>
<proteinExistence type="predicted"/>
<name>A0A2S4PLY1_9PEZI</name>
<dbReference type="EMBL" id="PEDP01001944">
    <property type="protein sequence ID" value="POS83049.1"/>
    <property type="molecule type" value="Genomic_DNA"/>
</dbReference>
<keyword evidence="2" id="KW-1185">Reference proteome</keyword>
<evidence type="ECO:0000313" key="2">
    <source>
        <dbReference type="Proteomes" id="UP000237438"/>
    </source>
</evidence>
<sequence>MLTGEALTYYNSNLARKNLDFDITVQKIRSHFETEQQQQKDFTEWSTTTLATVIAIRQYIVDYEGQETNDTIDSDEEEFGALMVQLKLEEDDSLHKTSQCVTAYCEIDGFNVVAQLHDQSVHHTAASSTRETTNRYNSLNFQGIMIDTGAAKWSTA</sequence>
<comment type="caution">
    <text evidence="1">The sequence shown here is derived from an EMBL/GenBank/DDBJ whole genome shotgun (WGS) entry which is preliminary data.</text>
</comment>
<organism evidence="1 2">
    <name type="scientific">Erysiphe pulchra</name>
    <dbReference type="NCBI Taxonomy" id="225359"/>
    <lineage>
        <taxon>Eukaryota</taxon>
        <taxon>Fungi</taxon>
        <taxon>Dikarya</taxon>
        <taxon>Ascomycota</taxon>
        <taxon>Pezizomycotina</taxon>
        <taxon>Leotiomycetes</taxon>
        <taxon>Erysiphales</taxon>
        <taxon>Erysiphaceae</taxon>
        <taxon>Erysiphe</taxon>
    </lineage>
</organism>
<evidence type="ECO:0000313" key="1">
    <source>
        <dbReference type="EMBL" id="POS83049.1"/>
    </source>
</evidence>
<gene>
    <name evidence="1" type="ORF">EPUL_006112</name>
</gene>